<evidence type="ECO:0000313" key="1">
    <source>
        <dbReference type="EMBL" id="SHE24613.1"/>
    </source>
</evidence>
<dbReference type="STRING" id="1892869.ACGLYG10_0820"/>
<keyword evidence="2" id="KW-1185">Reference proteome</keyword>
<dbReference type="Proteomes" id="UP000184291">
    <property type="component" value="Unassembled WGS sequence"/>
</dbReference>
<accession>A0A1M4RXB4</accession>
<reference evidence="2" key="1">
    <citation type="submission" date="2016-09" db="EMBL/GenBank/DDBJ databases">
        <authorList>
            <person name="Strepis N."/>
        </authorList>
    </citation>
    <scope>NUCLEOTIDE SEQUENCE [LARGE SCALE GENOMIC DNA]</scope>
</reference>
<gene>
    <name evidence="1" type="ORF">ACGLYG10_0820</name>
</gene>
<name>A0A1M4RXB4_9ACTO</name>
<dbReference type="AlphaFoldDB" id="A0A1M4RXB4"/>
<organism evidence="1 2">
    <name type="scientific">Actinomyces glycerinitolerans</name>
    <dbReference type="NCBI Taxonomy" id="1892869"/>
    <lineage>
        <taxon>Bacteria</taxon>
        <taxon>Bacillati</taxon>
        <taxon>Actinomycetota</taxon>
        <taxon>Actinomycetes</taxon>
        <taxon>Actinomycetales</taxon>
        <taxon>Actinomycetaceae</taxon>
        <taxon>Actinomyces</taxon>
    </lineage>
</organism>
<dbReference type="EMBL" id="FQTT01000006">
    <property type="protein sequence ID" value="SHE24613.1"/>
    <property type="molecule type" value="Genomic_DNA"/>
</dbReference>
<evidence type="ECO:0000313" key="2">
    <source>
        <dbReference type="Proteomes" id="UP000184291"/>
    </source>
</evidence>
<proteinExistence type="predicted"/>
<sequence length="239" mass="26347">MKTVQSQSRGSRTREPGRAIRWWWGRAAAALCLVTSLAACGLINGSDETTQPPETPLADEMICGVFPNRDLQNILGFDTYWYSYSTSPTENVSTGASGYSYRCDMESARDPFGLIEIRYGIDSTLSPSAGQPVLFDEIPTAFPDTARETSFEGVEGEGWVWTDGVEIYVAWRYDDTQVLLARLTYWGPEEDLDEQVERFHTVLEPALAQIPELASATSTRVVVPSPTPVAEDTATGNDD</sequence>
<protein>
    <submittedName>
        <fullName evidence="1">Uncharacterized protein</fullName>
    </submittedName>
</protein>